<dbReference type="PANTHER" id="PTHR11361:SF34">
    <property type="entry name" value="DNA MISMATCH REPAIR PROTEIN MSH1, MITOCHONDRIAL"/>
    <property type="match status" value="1"/>
</dbReference>
<dbReference type="InterPro" id="IPR036187">
    <property type="entry name" value="DNA_mismatch_repair_MutS_sf"/>
</dbReference>
<dbReference type="GO" id="GO:0005524">
    <property type="term" value="F:ATP binding"/>
    <property type="evidence" value="ECO:0007669"/>
    <property type="project" value="UniProtKB-UniRule"/>
</dbReference>
<evidence type="ECO:0000256" key="6">
    <source>
        <dbReference type="ARBA" id="ARBA00023125"/>
    </source>
</evidence>
<dbReference type="SUPFAM" id="SSF48334">
    <property type="entry name" value="DNA repair protein MutS, domain III"/>
    <property type="match status" value="1"/>
</dbReference>
<dbReference type="FunFam" id="1.10.1420.10:FF:000001">
    <property type="entry name" value="DNA mismatch repair protein MutS"/>
    <property type="match status" value="1"/>
</dbReference>
<dbReference type="InterPro" id="IPR007695">
    <property type="entry name" value="DNA_mismatch_repair_MutS-lik_N"/>
</dbReference>
<evidence type="ECO:0000256" key="8">
    <source>
        <dbReference type="ARBA" id="ARBA00024647"/>
    </source>
</evidence>
<dbReference type="NCBIfam" id="TIGR01070">
    <property type="entry name" value="mutS1"/>
    <property type="match status" value="1"/>
</dbReference>
<dbReference type="GO" id="GO:0006298">
    <property type="term" value="P:mismatch repair"/>
    <property type="evidence" value="ECO:0007669"/>
    <property type="project" value="UniProtKB-UniRule"/>
</dbReference>
<dbReference type="SUPFAM" id="SSF52540">
    <property type="entry name" value="P-loop containing nucleoside triphosphate hydrolases"/>
    <property type="match status" value="1"/>
</dbReference>
<dbReference type="InterPro" id="IPR016151">
    <property type="entry name" value="DNA_mismatch_repair_MutS_N"/>
</dbReference>
<dbReference type="Pfam" id="PF05192">
    <property type="entry name" value="MutS_III"/>
    <property type="match status" value="1"/>
</dbReference>
<dbReference type="EMBL" id="CAADFL010000426">
    <property type="protein sequence ID" value="VFK16574.1"/>
    <property type="molecule type" value="Genomic_DNA"/>
</dbReference>
<dbReference type="HAMAP" id="MF_00096">
    <property type="entry name" value="MutS"/>
    <property type="match status" value="1"/>
</dbReference>
<comment type="similarity">
    <text evidence="1 9 10">Belongs to the DNA mismatch repair MutS family.</text>
</comment>
<dbReference type="FunFam" id="3.40.1170.10:FF:000001">
    <property type="entry name" value="DNA mismatch repair protein MutS"/>
    <property type="match status" value="1"/>
</dbReference>
<dbReference type="InterPro" id="IPR007696">
    <property type="entry name" value="DNA_mismatch_repair_MutS_core"/>
</dbReference>
<dbReference type="InterPro" id="IPR036678">
    <property type="entry name" value="MutS_con_dom_sf"/>
</dbReference>
<dbReference type="Gene3D" id="3.40.1170.10">
    <property type="entry name" value="DNA repair protein MutS, domain I"/>
    <property type="match status" value="1"/>
</dbReference>
<accession>A0A450TKE2</accession>
<evidence type="ECO:0000256" key="9">
    <source>
        <dbReference type="HAMAP-Rule" id="MF_00096"/>
    </source>
</evidence>
<dbReference type="Pfam" id="PF00488">
    <property type="entry name" value="MutS_V"/>
    <property type="match status" value="1"/>
</dbReference>
<feature type="compositionally biased region" description="Polar residues" evidence="11">
    <location>
        <begin position="420"/>
        <end position="432"/>
    </location>
</feature>
<dbReference type="GO" id="GO:0005829">
    <property type="term" value="C:cytosol"/>
    <property type="evidence" value="ECO:0007669"/>
    <property type="project" value="TreeGrafter"/>
</dbReference>
<proteinExistence type="inferred from homology"/>
<evidence type="ECO:0000256" key="1">
    <source>
        <dbReference type="ARBA" id="ARBA00006271"/>
    </source>
</evidence>
<comment type="function">
    <text evidence="8 9">This protein is involved in the repair of mismatches in DNA. It is possible that it carries out the mismatch recognition step. This protein has a weak ATPase activity.</text>
</comment>
<evidence type="ECO:0000256" key="10">
    <source>
        <dbReference type="RuleBase" id="RU003756"/>
    </source>
</evidence>
<feature type="region of interest" description="Disordered" evidence="11">
    <location>
        <begin position="399"/>
        <end position="467"/>
    </location>
</feature>
<dbReference type="FunFam" id="3.40.50.300:FF:000283">
    <property type="entry name" value="DNA mismatch repair protein MutS"/>
    <property type="match status" value="1"/>
</dbReference>
<dbReference type="SMART" id="SM00533">
    <property type="entry name" value="MUTSd"/>
    <property type="match status" value="1"/>
</dbReference>
<dbReference type="SMART" id="SM00534">
    <property type="entry name" value="MUTSac"/>
    <property type="match status" value="1"/>
</dbReference>
<dbReference type="EMBL" id="CAADFA010000474">
    <property type="protein sequence ID" value="VFJ68057.1"/>
    <property type="molecule type" value="Genomic_DNA"/>
</dbReference>
<dbReference type="Pfam" id="PF01624">
    <property type="entry name" value="MutS_I"/>
    <property type="match status" value="1"/>
</dbReference>
<dbReference type="InterPro" id="IPR005748">
    <property type="entry name" value="DNA_mismatch_repair_MutS"/>
</dbReference>
<dbReference type="NCBIfam" id="NF003810">
    <property type="entry name" value="PRK05399.1"/>
    <property type="match status" value="1"/>
</dbReference>
<keyword evidence="7 9" id="KW-0234">DNA repair</keyword>
<keyword evidence="5 9" id="KW-0067">ATP-binding</keyword>
<gene>
    <name evidence="9" type="primary">mutS</name>
    <name evidence="14" type="ORF">BECKFM1743A_GA0114220_104872</name>
    <name evidence="15" type="ORF">BECKFM1743B_GA0114221_104261</name>
    <name evidence="13" type="ORF">BECKFM1743C_GA0114222_104742</name>
</gene>
<keyword evidence="4 9" id="KW-0227">DNA damage</keyword>
<dbReference type="InterPro" id="IPR027417">
    <property type="entry name" value="P-loop_NTPase"/>
</dbReference>
<dbReference type="InterPro" id="IPR007861">
    <property type="entry name" value="DNA_mismatch_repair_MutS_clamp"/>
</dbReference>
<evidence type="ECO:0000256" key="4">
    <source>
        <dbReference type="ARBA" id="ARBA00022763"/>
    </source>
</evidence>
<evidence type="ECO:0000256" key="7">
    <source>
        <dbReference type="ARBA" id="ARBA00023204"/>
    </source>
</evidence>
<feature type="compositionally biased region" description="Polar residues" evidence="11">
    <location>
        <begin position="454"/>
        <end position="463"/>
    </location>
</feature>
<evidence type="ECO:0000256" key="2">
    <source>
        <dbReference type="ARBA" id="ARBA00021982"/>
    </source>
</evidence>
<dbReference type="PIRSF" id="PIRSF037677">
    <property type="entry name" value="DNA_mis_repair_Msh6"/>
    <property type="match status" value="1"/>
</dbReference>
<evidence type="ECO:0000256" key="11">
    <source>
        <dbReference type="SAM" id="MobiDB-lite"/>
    </source>
</evidence>
<evidence type="ECO:0000313" key="14">
    <source>
        <dbReference type="EMBL" id="VFJ68874.1"/>
    </source>
</evidence>
<dbReference type="Gene3D" id="3.30.420.110">
    <property type="entry name" value="MutS, connector domain"/>
    <property type="match status" value="1"/>
</dbReference>
<dbReference type="FunFam" id="1.10.1420.10:FF:000002">
    <property type="entry name" value="DNA mismatch repair protein MutS"/>
    <property type="match status" value="1"/>
</dbReference>
<dbReference type="GO" id="GO:0003684">
    <property type="term" value="F:damaged DNA binding"/>
    <property type="evidence" value="ECO:0007669"/>
    <property type="project" value="UniProtKB-UniRule"/>
</dbReference>
<evidence type="ECO:0000256" key="3">
    <source>
        <dbReference type="ARBA" id="ARBA00022741"/>
    </source>
</evidence>
<organism evidence="13">
    <name type="scientific">Candidatus Kentrum sp. FM</name>
    <dbReference type="NCBI Taxonomy" id="2126340"/>
    <lineage>
        <taxon>Bacteria</taxon>
        <taxon>Pseudomonadati</taxon>
        <taxon>Pseudomonadota</taxon>
        <taxon>Gammaproteobacteria</taxon>
        <taxon>Candidatus Kentrum</taxon>
    </lineage>
</organism>
<dbReference type="CDD" id="cd03284">
    <property type="entry name" value="ABC_MutS1"/>
    <property type="match status" value="1"/>
</dbReference>
<dbReference type="SUPFAM" id="SSF55271">
    <property type="entry name" value="DNA repair protein MutS, domain I"/>
    <property type="match status" value="1"/>
</dbReference>
<dbReference type="SUPFAM" id="SSF53150">
    <property type="entry name" value="DNA repair protein MutS, domain II"/>
    <property type="match status" value="1"/>
</dbReference>
<dbReference type="AlphaFoldDB" id="A0A450TKE2"/>
<dbReference type="GO" id="GO:0140664">
    <property type="term" value="F:ATP-dependent DNA damage sensor activity"/>
    <property type="evidence" value="ECO:0007669"/>
    <property type="project" value="InterPro"/>
</dbReference>
<feature type="binding site" evidence="9">
    <location>
        <begin position="701"/>
        <end position="708"/>
    </location>
    <ligand>
        <name>ATP</name>
        <dbReference type="ChEBI" id="CHEBI:30616"/>
    </ligand>
</feature>
<dbReference type="GO" id="GO:0030983">
    <property type="term" value="F:mismatched DNA binding"/>
    <property type="evidence" value="ECO:0007669"/>
    <property type="project" value="InterPro"/>
</dbReference>
<dbReference type="InterPro" id="IPR017261">
    <property type="entry name" value="DNA_mismatch_repair_MutS/MSH"/>
</dbReference>
<dbReference type="Gene3D" id="6.10.140.430">
    <property type="match status" value="1"/>
</dbReference>
<reference evidence="13" key="1">
    <citation type="submission" date="2019-02" db="EMBL/GenBank/DDBJ databases">
        <authorList>
            <person name="Gruber-Vodicka R. H."/>
            <person name="Seah K. B. B."/>
        </authorList>
    </citation>
    <scope>NUCLEOTIDE SEQUENCE</scope>
    <source>
        <strain evidence="14">BECK_BZ163</strain>
        <strain evidence="15">BECK_BZ164</strain>
        <strain evidence="13">BECK_BZ165</strain>
    </source>
</reference>
<protein>
    <recommendedName>
        <fullName evidence="2 9">DNA mismatch repair protein MutS</fullName>
    </recommendedName>
</protein>
<keyword evidence="3 9" id="KW-0547">Nucleotide-binding</keyword>
<dbReference type="Gene3D" id="3.40.50.300">
    <property type="entry name" value="P-loop containing nucleotide triphosphate hydrolases"/>
    <property type="match status" value="1"/>
</dbReference>
<evidence type="ECO:0000313" key="13">
    <source>
        <dbReference type="EMBL" id="VFJ68057.1"/>
    </source>
</evidence>
<keyword evidence="6 9" id="KW-0238">DNA-binding</keyword>
<feature type="domain" description="DNA mismatch repair proteins mutS family" evidence="12">
    <location>
        <begin position="775"/>
        <end position="791"/>
    </location>
</feature>
<dbReference type="PROSITE" id="PS00486">
    <property type="entry name" value="DNA_MISMATCH_REPAIR_2"/>
    <property type="match status" value="1"/>
</dbReference>
<dbReference type="PANTHER" id="PTHR11361">
    <property type="entry name" value="DNA MISMATCH REPAIR PROTEIN MUTS FAMILY MEMBER"/>
    <property type="match status" value="1"/>
</dbReference>
<dbReference type="Pfam" id="PF05190">
    <property type="entry name" value="MutS_IV"/>
    <property type="match status" value="1"/>
</dbReference>
<name>A0A450TKE2_9GAMM</name>
<dbReference type="Pfam" id="PF05188">
    <property type="entry name" value="MutS_II"/>
    <property type="match status" value="1"/>
</dbReference>
<dbReference type="Gene3D" id="1.10.1420.10">
    <property type="match status" value="4"/>
</dbReference>
<evidence type="ECO:0000313" key="15">
    <source>
        <dbReference type="EMBL" id="VFK16574.1"/>
    </source>
</evidence>
<dbReference type="InterPro" id="IPR000432">
    <property type="entry name" value="DNA_mismatch_repair_MutS_C"/>
</dbReference>
<dbReference type="InterPro" id="IPR007860">
    <property type="entry name" value="DNA_mmatch_repair_MutS_con_dom"/>
</dbReference>
<evidence type="ECO:0000259" key="12">
    <source>
        <dbReference type="PROSITE" id="PS00486"/>
    </source>
</evidence>
<evidence type="ECO:0000256" key="5">
    <source>
        <dbReference type="ARBA" id="ARBA00022840"/>
    </source>
</evidence>
<dbReference type="EMBL" id="CAADEZ010000487">
    <property type="protein sequence ID" value="VFJ68874.1"/>
    <property type="molecule type" value="Genomic_DNA"/>
</dbReference>
<dbReference type="InterPro" id="IPR045076">
    <property type="entry name" value="MutS"/>
</dbReference>
<sequence>MQANPKHTPVIRQYIEIKAEHPDTLLFYRMGDFYELFFDDARKAAELLDIALTARGQSGGEPIPMAGVPFHAVDAYLAKLLRQGQSAAICEQIGDPATSKGPVERRVTRIVTPGTVTDEALLEDHHENLLAAVHWAVSLGGAPDDDAKNSFGIAWLDLGSGRFSVLLAPGEEALGAELERLKPAELLVSEELRPPPLLREYPGLRRQPPWYFEPDSGQRLLCKQFGTRDLAGFGCDSPLLIAAAGSLLQYARDTQRSELPHIQGLRVQRREESLILDAVTRRNLEISESLGHTPQNTLAGVMDRTKTPMGSRLLRRWFGYPLRNHRILHRRHQCVASLLGRHEAEAARALLGEVGDMERILGRVALGSARPRDLAQLRRGLGILPGLREALAPLVAQGATPLDKSTSPCAAPIPPDTDISLDNRQPSIGSTGEDSRRTLPCAAPIPPATESLDNRQPSIGSTGEDNRRTLPCAAPLLTELLAAMGDYPELHALLARAIVESPPVLARDGGVIAQGFDTELDELRTLGNDAGQLLVEMERREREHTGIGNLKVGYNRVHGYYIELSRAQADRAPDHYTRRQTLKGVERYITPELKGFEDKVLSARERALVRERALYASLLDQLGEHLPALQRSAGALAQMDVLINLAERAGELDLRAPQLSDAPGIRITAGRHPVVEQVLTDPFVVNDLDLSGERRMLIITGPNMGGKSTYMRQAALIVLLSSVGSFVPAQKAVIGPVDRIFTRIGATDDLAGGRSTFMVEMTETANILHNATEQSLVLMDEIGRGTSTYDGLALAFASAMHLAERTRAFTLFATHYFELTDLPTRVGSVANVHLDAVEHGHRIVFLHQVKEGPADRSYGLQVAALAGVPPDVLDRAREMLAELESGGHGRALPAPESAPKSDTAHAQLALFHEDPNQAIARAVAAIDPDALSPRQALKILYQLKRLL</sequence>